<accession>A0A344L5L0</accession>
<dbReference type="Proteomes" id="UP000250434">
    <property type="component" value="Chromosome"/>
</dbReference>
<proteinExistence type="predicted"/>
<protein>
    <recommendedName>
        <fullName evidence="4">YbaB/EbfC DNA-binding family protein</fullName>
    </recommendedName>
</protein>
<dbReference type="InterPro" id="IPR036894">
    <property type="entry name" value="YbaB-like_sf"/>
</dbReference>
<gene>
    <name evidence="2" type="ORF">A4R43_12870</name>
</gene>
<dbReference type="RefSeq" id="WP_236808954.1">
    <property type="nucleotide sequence ID" value="NZ_CP015163.1"/>
</dbReference>
<dbReference type="KEGG" id="aab:A4R43_12870"/>
<sequence>MRSNPDLIEEMRWQLEKIQQRKAENERLLTGLGRADGEIGALRVTATSPNGTVAVVAGPGGTIQEITVREEALRMDAAGLSRLLTTTAKEAAARAARRQLEIVRAHAGPAVDPATALGPGAHLLTEPAPAPRPRATAEPEEPLGTVFDEGTAPAPVHHDEPVSDSDAFLRDLGFDR</sequence>
<dbReference type="AlphaFoldDB" id="A0A344L5L0"/>
<dbReference type="EMBL" id="CP015163">
    <property type="protein sequence ID" value="AXB43334.1"/>
    <property type="molecule type" value="Genomic_DNA"/>
</dbReference>
<feature type="region of interest" description="Disordered" evidence="1">
    <location>
        <begin position="110"/>
        <end position="176"/>
    </location>
</feature>
<dbReference type="SUPFAM" id="SSF82607">
    <property type="entry name" value="YbaB-like"/>
    <property type="match status" value="1"/>
</dbReference>
<dbReference type="InterPro" id="IPR004401">
    <property type="entry name" value="YbaB/EbfC"/>
</dbReference>
<feature type="compositionally biased region" description="Basic and acidic residues" evidence="1">
    <location>
        <begin position="156"/>
        <end position="176"/>
    </location>
</feature>
<dbReference type="GO" id="GO:0003677">
    <property type="term" value="F:DNA binding"/>
    <property type="evidence" value="ECO:0007669"/>
    <property type="project" value="InterPro"/>
</dbReference>
<organism evidence="2 3">
    <name type="scientific">Amycolatopsis albispora</name>
    <dbReference type="NCBI Taxonomy" id="1804986"/>
    <lineage>
        <taxon>Bacteria</taxon>
        <taxon>Bacillati</taxon>
        <taxon>Actinomycetota</taxon>
        <taxon>Actinomycetes</taxon>
        <taxon>Pseudonocardiales</taxon>
        <taxon>Pseudonocardiaceae</taxon>
        <taxon>Amycolatopsis</taxon>
    </lineage>
</organism>
<evidence type="ECO:0000256" key="1">
    <source>
        <dbReference type="SAM" id="MobiDB-lite"/>
    </source>
</evidence>
<evidence type="ECO:0000313" key="3">
    <source>
        <dbReference type="Proteomes" id="UP000250434"/>
    </source>
</evidence>
<keyword evidence="3" id="KW-1185">Reference proteome</keyword>
<dbReference type="Pfam" id="PF02575">
    <property type="entry name" value="YbaB_DNA_bd"/>
    <property type="match status" value="1"/>
</dbReference>
<name>A0A344L5L0_9PSEU</name>
<evidence type="ECO:0000313" key="2">
    <source>
        <dbReference type="EMBL" id="AXB43334.1"/>
    </source>
</evidence>
<evidence type="ECO:0008006" key="4">
    <source>
        <dbReference type="Google" id="ProtNLM"/>
    </source>
</evidence>
<reference evidence="2 3" key="1">
    <citation type="submission" date="2016-04" db="EMBL/GenBank/DDBJ databases">
        <title>Complete genome sequence and analysis of deep-sea sediment isolate, Amycolatopsis sp. WP1.</title>
        <authorList>
            <person name="Wang H."/>
            <person name="Chen S."/>
            <person name="Wu Q."/>
        </authorList>
    </citation>
    <scope>NUCLEOTIDE SEQUENCE [LARGE SCALE GENOMIC DNA]</scope>
    <source>
        <strain evidence="2 3">WP1</strain>
    </source>
</reference>
<dbReference type="Gene3D" id="3.30.1310.10">
    <property type="entry name" value="Nucleoid-associated protein YbaB-like domain"/>
    <property type="match status" value="1"/>
</dbReference>